<proteinExistence type="predicted"/>
<reference evidence="1 2" key="1">
    <citation type="submission" date="2017-09" db="EMBL/GenBank/DDBJ databases">
        <title>Depth-based differentiation of microbial function through sediment-hosted aquifers and enrichment of novel symbionts in the deep terrestrial subsurface.</title>
        <authorList>
            <person name="Probst A.J."/>
            <person name="Ladd B."/>
            <person name="Jarett J.K."/>
            <person name="Geller-Mcgrath D.E."/>
            <person name="Sieber C.M."/>
            <person name="Emerson J.B."/>
            <person name="Anantharaman K."/>
            <person name="Thomas B.C."/>
            <person name="Malmstrom R."/>
            <person name="Stieglmeier M."/>
            <person name="Klingl A."/>
            <person name="Woyke T."/>
            <person name="Ryan C.M."/>
            <person name="Banfield J.F."/>
        </authorList>
    </citation>
    <scope>NUCLEOTIDE SEQUENCE [LARGE SCALE GENOMIC DNA]</scope>
    <source>
        <strain evidence="1">CG_4_10_14_0_8_um_filter_42_10</strain>
    </source>
</reference>
<protein>
    <recommendedName>
        <fullName evidence="3">DUF2268 domain-containing protein</fullName>
    </recommendedName>
</protein>
<name>A0A2M7RJF4_9BACT</name>
<gene>
    <name evidence="1" type="ORF">COY66_02505</name>
</gene>
<evidence type="ECO:0000313" key="2">
    <source>
        <dbReference type="Proteomes" id="UP000230779"/>
    </source>
</evidence>
<sequence>MDANNTSLTPRISFVTGDTRLDLIALKIIWEKDPGLWQSVTREYPALCSVEEWNGRAIRRVVRMIYVQKRKEISQAAKNFIIWWRPVEIGWFNLLDSLFTPKNKIAAVYTCYIGISPISPRIIEKGSYSASYLLGKEKSRLLHAHETSHFYFYRKIQELGLEHTTGSRRFWLLSEAMAPLILNDPAVMKITGSPAPGSYVCKESLVEKCRPHYDKLRSREIGINEFFTLLIGIKINREDLNLKFT</sequence>
<accession>A0A2M7RJF4</accession>
<dbReference type="EMBL" id="PFMD01000025">
    <property type="protein sequence ID" value="PIY96888.1"/>
    <property type="molecule type" value="Genomic_DNA"/>
</dbReference>
<organism evidence="1 2">
    <name type="scientific">Candidatus Kerfeldbacteria bacterium CG_4_10_14_0_8_um_filter_42_10</name>
    <dbReference type="NCBI Taxonomy" id="2014248"/>
    <lineage>
        <taxon>Bacteria</taxon>
        <taxon>Candidatus Kerfeldiibacteriota</taxon>
    </lineage>
</organism>
<dbReference type="Proteomes" id="UP000230779">
    <property type="component" value="Unassembled WGS sequence"/>
</dbReference>
<comment type="caution">
    <text evidence="1">The sequence shown here is derived from an EMBL/GenBank/DDBJ whole genome shotgun (WGS) entry which is preliminary data.</text>
</comment>
<dbReference type="AlphaFoldDB" id="A0A2M7RJF4"/>
<evidence type="ECO:0008006" key="3">
    <source>
        <dbReference type="Google" id="ProtNLM"/>
    </source>
</evidence>
<evidence type="ECO:0000313" key="1">
    <source>
        <dbReference type="EMBL" id="PIY96888.1"/>
    </source>
</evidence>